<organism evidence="1 2">
    <name type="scientific">Trichuris muris</name>
    <name type="common">Mouse whipworm</name>
    <dbReference type="NCBI Taxonomy" id="70415"/>
    <lineage>
        <taxon>Eukaryota</taxon>
        <taxon>Metazoa</taxon>
        <taxon>Ecdysozoa</taxon>
        <taxon>Nematoda</taxon>
        <taxon>Enoplea</taxon>
        <taxon>Dorylaimia</taxon>
        <taxon>Trichinellida</taxon>
        <taxon>Trichuridae</taxon>
        <taxon>Trichuris</taxon>
    </lineage>
</organism>
<dbReference type="PANTHER" id="PTHR47331:SF1">
    <property type="entry name" value="GAG-LIKE PROTEIN"/>
    <property type="match status" value="1"/>
</dbReference>
<dbReference type="WBParaSite" id="TMUE_3000011741.1">
    <property type="protein sequence ID" value="TMUE_3000011741.1"/>
    <property type="gene ID" value="WBGene00286916"/>
</dbReference>
<proteinExistence type="predicted"/>
<dbReference type="Pfam" id="PF03564">
    <property type="entry name" value="DUF1759"/>
    <property type="match status" value="1"/>
</dbReference>
<evidence type="ECO:0000313" key="1">
    <source>
        <dbReference type="Proteomes" id="UP000046395"/>
    </source>
</evidence>
<dbReference type="PANTHER" id="PTHR47331">
    <property type="entry name" value="PHD-TYPE DOMAIN-CONTAINING PROTEIN"/>
    <property type="match status" value="1"/>
</dbReference>
<protein>
    <submittedName>
        <fullName evidence="2">Uncharacterized protein</fullName>
    </submittedName>
</protein>
<sequence length="378" mass="42218">MNSDVMDAAVEIKSLRKCRGGLRSRLSILQRELRDLLAEEGKRLEVEEIQGAIADYVVRIRAVQESIEAVMEPGDDLEQEIQEAMALEASVRATQVEIKKYLARPSAEELDSSGKSSTNASLIADAGRPVLPKWELPQFDGNVLDFPAFWDQFEAAVHSRDDVSDVTRFVYLRAALAGNALKAISGYSVTAANYPLVIQVLKNRFGKPRVIVERHILALVQMERCESATTHHLRKLHDAFVQHVRALAALKKDPLTGQLSAAEVLMTICKQKLPVSLRKRWESKLAEHGEKEDDLNSLLQYIESCLEVEESVTEGNRREHGREKNDSCRKERLTTTSALQSSIVNDQGCALCRGRHKVAECADFLAMNTKARSLSNDL</sequence>
<keyword evidence="1" id="KW-1185">Reference proteome</keyword>
<evidence type="ECO:0000313" key="2">
    <source>
        <dbReference type="WBParaSite" id="TMUE_3000011741.1"/>
    </source>
</evidence>
<dbReference type="Proteomes" id="UP000046395">
    <property type="component" value="Unassembled WGS sequence"/>
</dbReference>
<dbReference type="AlphaFoldDB" id="A0A5S6QWE8"/>
<name>A0A5S6QWE8_TRIMR</name>
<accession>A0A5S6QWE8</accession>
<dbReference type="InterPro" id="IPR005312">
    <property type="entry name" value="DUF1759"/>
</dbReference>
<reference evidence="2" key="1">
    <citation type="submission" date="2019-12" db="UniProtKB">
        <authorList>
            <consortium name="WormBaseParasite"/>
        </authorList>
    </citation>
    <scope>IDENTIFICATION</scope>
</reference>